<evidence type="ECO:0000256" key="1">
    <source>
        <dbReference type="SAM" id="Phobius"/>
    </source>
</evidence>
<evidence type="ECO:0008006" key="4">
    <source>
        <dbReference type="Google" id="ProtNLM"/>
    </source>
</evidence>
<proteinExistence type="predicted"/>
<sequence length="241" mass="26505">MDTQLNIDFSGPNPFTIVFSLFVGFLPGFVWLLFYLKEDMHPEPKRLIALTFVMGMASAAVALVAETVLNSGIFPVFGIVRLSVASLIIISLVEELAKFGAAYYSVNKSPYFDEPVDAMIYMVAAALGFATIENLGAITGVSTAQGAFISSIFHIASLRFVGATLLHALASACVGYFWALDIRDFKITKYLYIGLAAATVLHTIFNYLIIQYGDLMYLLIFLSIVGFFILSDFEKLKRKAI</sequence>
<evidence type="ECO:0000313" key="2">
    <source>
        <dbReference type="EMBL" id="OGZ54365.1"/>
    </source>
</evidence>
<keyword evidence="1" id="KW-0472">Membrane</keyword>
<dbReference type="AlphaFoldDB" id="A0A1G2GVX1"/>
<dbReference type="PANTHER" id="PTHR36844:SF1">
    <property type="entry name" value="PROTEASE PRSW"/>
    <property type="match status" value="1"/>
</dbReference>
<dbReference type="GO" id="GO:0008233">
    <property type="term" value="F:peptidase activity"/>
    <property type="evidence" value="ECO:0007669"/>
    <property type="project" value="InterPro"/>
</dbReference>
<evidence type="ECO:0000313" key="3">
    <source>
        <dbReference type="Proteomes" id="UP000179106"/>
    </source>
</evidence>
<dbReference type="STRING" id="1802126.A3B25_01730"/>
<gene>
    <name evidence="2" type="ORF">A3B25_01730</name>
</gene>
<feature type="transmembrane region" description="Helical" evidence="1">
    <location>
        <begin position="114"/>
        <end position="132"/>
    </location>
</feature>
<dbReference type="Pfam" id="PF13367">
    <property type="entry name" value="PrsW-protease"/>
    <property type="match status" value="1"/>
</dbReference>
<dbReference type="EMBL" id="MHNW01000007">
    <property type="protein sequence ID" value="OGZ54365.1"/>
    <property type="molecule type" value="Genomic_DNA"/>
</dbReference>
<dbReference type="Proteomes" id="UP000179106">
    <property type="component" value="Unassembled WGS sequence"/>
</dbReference>
<feature type="transmembrane region" description="Helical" evidence="1">
    <location>
        <begin position="152"/>
        <end position="178"/>
    </location>
</feature>
<feature type="transmembrane region" description="Helical" evidence="1">
    <location>
        <begin position="190"/>
        <end position="209"/>
    </location>
</feature>
<protein>
    <recommendedName>
        <fullName evidence="4">Protease PrsW</fullName>
    </recommendedName>
</protein>
<accession>A0A1G2GVX1</accession>
<comment type="caution">
    <text evidence="2">The sequence shown here is derived from an EMBL/GenBank/DDBJ whole genome shotgun (WGS) entry which is preliminary data.</text>
</comment>
<feature type="transmembrane region" description="Helical" evidence="1">
    <location>
        <begin position="47"/>
        <end position="65"/>
    </location>
</feature>
<organism evidence="2 3">
    <name type="scientific">Candidatus Ryanbacteria bacterium RIFCSPLOWO2_01_FULL_48_26</name>
    <dbReference type="NCBI Taxonomy" id="1802126"/>
    <lineage>
        <taxon>Bacteria</taxon>
        <taxon>Candidatus Ryaniibacteriota</taxon>
    </lineage>
</organism>
<keyword evidence="1" id="KW-1133">Transmembrane helix</keyword>
<dbReference type="PANTHER" id="PTHR36844">
    <property type="entry name" value="PROTEASE PRSW"/>
    <property type="match status" value="1"/>
</dbReference>
<name>A0A1G2GVX1_9BACT</name>
<dbReference type="InterPro" id="IPR026898">
    <property type="entry name" value="PrsW"/>
</dbReference>
<feature type="transmembrane region" description="Helical" evidence="1">
    <location>
        <begin position="215"/>
        <end position="233"/>
    </location>
</feature>
<feature type="transmembrane region" description="Helical" evidence="1">
    <location>
        <begin position="15"/>
        <end position="35"/>
    </location>
</feature>
<keyword evidence="1" id="KW-0812">Transmembrane</keyword>
<reference evidence="2 3" key="1">
    <citation type="journal article" date="2016" name="Nat. Commun.">
        <title>Thousands of microbial genomes shed light on interconnected biogeochemical processes in an aquifer system.</title>
        <authorList>
            <person name="Anantharaman K."/>
            <person name="Brown C.T."/>
            <person name="Hug L.A."/>
            <person name="Sharon I."/>
            <person name="Castelle C.J."/>
            <person name="Probst A.J."/>
            <person name="Thomas B.C."/>
            <person name="Singh A."/>
            <person name="Wilkins M.J."/>
            <person name="Karaoz U."/>
            <person name="Brodie E.L."/>
            <person name="Williams K.H."/>
            <person name="Hubbard S.S."/>
            <person name="Banfield J.F."/>
        </authorList>
    </citation>
    <scope>NUCLEOTIDE SEQUENCE [LARGE SCALE GENOMIC DNA]</scope>
</reference>